<dbReference type="InterPro" id="IPR049560">
    <property type="entry name" value="MeTrfase_RsmB-F_NOP2_cat"/>
</dbReference>
<evidence type="ECO:0000256" key="8">
    <source>
        <dbReference type="ARBA" id="ARBA00022691"/>
    </source>
</evidence>
<feature type="binding site" evidence="13">
    <location>
        <position position="304"/>
    </location>
    <ligand>
        <name>S-adenosyl-L-methionine</name>
        <dbReference type="ChEBI" id="CHEBI:59789"/>
    </ligand>
</feature>
<dbReference type="CDD" id="cd02440">
    <property type="entry name" value="AdoMet_MTases"/>
    <property type="match status" value="1"/>
</dbReference>
<keyword evidence="9 13" id="KW-0694">RNA-binding</keyword>
<dbReference type="InterPro" id="IPR035926">
    <property type="entry name" value="NusB-like_sf"/>
</dbReference>
<dbReference type="EC" id="2.1.1.176" evidence="3"/>
<protein>
    <recommendedName>
        <fullName evidence="3">16S rRNA (cytosine(967)-C(5))-methyltransferase</fullName>
        <ecNumber evidence="3">2.1.1.176</ecNumber>
    </recommendedName>
    <alternativeName>
        <fullName evidence="10">16S rRNA m5C967 methyltransferase</fullName>
    </alternativeName>
    <alternativeName>
        <fullName evidence="11">rRNA (cytosine-C(5)-)-methyltransferase RsmB</fullName>
    </alternativeName>
</protein>
<evidence type="ECO:0000256" key="12">
    <source>
        <dbReference type="ARBA" id="ARBA00047283"/>
    </source>
</evidence>
<dbReference type="PROSITE" id="PS51686">
    <property type="entry name" value="SAM_MT_RSMB_NOP"/>
    <property type="match status" value="1"/>
</dbReference>
<feature type="active site" description="Nucleophile" evidence="13">
    <location>
        <position position="373"/>
    </location>
</feature>
<name>A0A9D1AMP3_9FIRM</name>
<dbReference type="NCBIfam" id="TIGR00563">
    <property type="entry name" value="rsmB"/>
    <property type="match status" value="1"/>
</dbReference>
<dbReference type="GO" id="GO:0003723">
    <property type="term" value="F:RNA binding"/>
    <property type="evidence" value="ECO:0007669"/>
    <property type="project" value="UniProtKB-UniRule"/>
</dbReference>
<comment type="catalytic activity">
    <reaction evidence="12">
        <text>cytidine(967) in 16S rRNA + S-adenosyl-L-methionine = 5-methylcytidine(967) in 16S rRNA + S-adenosyl-L-homocysteine + H(+)</text>
        <dbReference type="Rhea" id="RHEA:42748"/>
        <dbReference type="Rhea" id="RHEA-COMP:10219"/>
        <dbReference type="Rhea" id="RHEA-COMP:10220"/>
        <dbReference type="ChEBI" id="CHEBI:15378"/>
        <dbReference type="ChEBI" id="CHEBI:57856"/>
        <dbReference type="ChEBI" id="CHEBI:59789"/>
        <dbReference type="ChEBI" id="CHEBI:74483"/>
        <dbReference type="ChEBI" id="CHEBI:82748"/>
        <dbReference type="EC" id="2.1.1.176"/>
    </reaction>
</comment>
<dbReference type="Pfam" id="PF22458">
    <property type="entry name" value="RsmF-B_ferredox"/>
    <property type="match status" value="1"/>
</dbReference>
<feature type="binding site" evidence="13">
    <location>
        <begin position="253"/>
        <end position="259"/>
    </location>
    <ligand>
        <name>S-adenosyl-L-methionine</name>
        <dbReference type="ChEBI" id="CHEBI:59789"/>
    </ligand>
</feature>
<feature type="binding site" evidence="13">
    <location>
        <position position="321"/>
    </location>
    <ligand>
        <name>S-adenosyl-L-methionine</name>
        <dbReference type="ChEBI" id="CHEBI:59789"/>
    </ligand>
</feature>
<dbReference type="GO" id="GO:0005737">
    <property type="term" value="C:cytoplasm"/>
    <property type="evidence" value="ECO:0007669"/>
    <property type="project" value="UniProtKB-SubCell"/>
</dbReference>
<dbReference type="AlphaFoldDB" id="A0A9D1AMP3"/>
<accession>A0A9D1AMP3</accession>
<dbReference type="InterPro" id="IPR029063">
    <property type="entry name" value="SAM-dependent_MTases_sf"/>
</dbReference>
<keyword evidence="6 13" id="KW-0489">Methyltransferase</keyword>
<organism evidence="15 16">
    <name type="scientific">Candidatus Caccousia avicola</name>
    <dbReference type="NCBI Taxonomy" id="2840721"/>
    <lineage>
        <taxon>Bacteria</taxon>
        <taxon>Bacillati</taxon>
        <taxon>Bacillota</taxon>
        <taxon>Clostridia</taxon>
        <taxon>Eubacteriales</taxon>
        <taxon>Oscillospiraceae</taxon>
        <taxon>Oscillospiraceae incertae sedis</taxon>
        <taxon>Candidatus Caccousia</taxon>
    </lineage>
</organism>
<keyword evidence="7 13" id="KW-0808">Transferase</keyword>
<dbReference type="Pfam" id="PF01189">
    <property type="entry name" value="Methyltr_RsmB-F"/>
    <property type="match status" value="1"/>
</dbReference>
<dbReference type="EMBL" id="DVGZ01000074">
    <property type="protein sequence ID" value="HIR47421.1"/>
    <property type="molecule type" value="Genomic_DNA"/>
</dbReference>
<dbReference type="Pfam" id="PF01029">
    <property type="entry name" value="NusB"/>
    <property type="match status" value="1"/>
</dbReference>
<evidence type="ECO:0000256" key="6">
    <source>
        <dbReference type="ARBA" id="ARBA00022603"/>
    </source>
</evidence>
<evidence type="ECO:0000256" key="13">
    <source>
        <dbReference type="PROSITE-ProRule" id="PRU01023"/>
    </source>
</evidence>
<dbReference type="Gene3D" id="1.10.940.10">
    <property type="entry name" value="NusB-like"/>
    <property type="match status" value="1"/>
</dbReference>
<evidence type="ECO:0000313" key="16">
    <source>
        <dbReference type="Proteomes" id="UP000824242"/>
    </source>
</evidence>
<evidence type="ECO:0000313" key="15">
    <source>
        <dbReference type="EMBL" id="HIR47421.1"/>
    </source>
</evidence>
<feature type="binding site" evidence="13">
    <location>
        <position position="277"/>
    </location>
    <ligand>
        <name>S-adenosyl-L-methionine</name>
        <dbReference type="ChEBI" id="CHEBI:59789"/>
    </ligand>
</feature>
<dbReference type="GO" id="GO:0006355">
    <property type="term" value="P:regulation of DNA-templated transcription"/>
    <property type="evidence" value="ECO:0007669"/>
    <property type="project" value="InterPro"/>
</dbReference>
<dbReference type="GO" id="GO:0008649">
    <property type="term" value="F:rRNA methyltransferase activity"/>
    <property type="evidence" value="ECO:0007669"/>
    <property type="project" value="InterPro"/>
</dbReference>
<sequence length="439" mass="48228">MDRARTAALEALLQVDVNEGYSNLVMDKTIRKYELKGRDAAFASTLFYGVLERRITLDFAITRFSKLPLASLAPKVLEILRLGAYQILFLDRVPDSAAVSESVELAKQQGAGKASGFVNGVLRSLIRGRETLSWPDDSVRYSCPAWLLELWTASYGKEITSALMECLSEPVPIFVRVNTARTDRDELIRRLAEEGVTAHCVPQSPAALVLEKPGSIASLETFREGLFHVQDLSSQLAACALGAKPGERVIDVCSAPGGKAFTLAEEMENQGELLAFDKYKGKVRLISSGADRLGLTIIQASLRDAEAPKQPLAPADRVLCDAPCSGLGILRRKPEIRYKEKSTLDSLPDLQYRILCETARLVKPGGTLLYSTCTLNPAENGEVADRFLKDHPDFSPLPICFPAEIPRAVPEPENQFTLFPSIHGTDGFFVSLFTRREVV</sequence>
<dbReference type="InterPro" id="IPR001678">
    <property type="entry name" value="MeTrfase_RsmB-F_NOP2_dom"/>
</dbReference>
<dbReference type="PANTHER" id="PTHR22807">
    <property type="entry name" value="NOP2 YEAST -RELATED NOL1/NOP2/FMU SUN DOMAIN-CONTAINING"/>
    <property type="match status" value="1"/>
</dbReference>
<reference evidence="15" key="2">
    <citation type="journal article" date="2021" name="PeerJ">
        <title>Extensive microbial diversity within the chicken gut microbiome revealed by metagenomics and culture.</title>
        <authorList>
            <person name="Gilroy R."/>
            <person name="Ravi A."/>
            <person name="Getino M."/>
            <person name="Pursley I."/>
            <person name="Horton D.L."/>
            <person name="Alikhan N.F."/>
            <person name="Baker D."/>
            <person name="Gharbi K."/>
            <person name="Hall N."/>
            <person name="Watson M."/>
            <person name="Adriaenssens E.M."/>
            <person name="Foster-Nyarko E."/>
            <person name="Jarju S."/>
            <person name="Secka A."/>
            <person name="Antonio M."/>
            <person name="Oren A."/>
            <person name="Chaudhuri R.R."/>
            <person name="La Ragione R."/>
            <person name="Hildebrand F."/>
            <person name="Pallen M.J."/>
        </authorList>
    </citation>
    <scope>NUCLEOTIDE SEQUENCE</scope>
    <source>
        <strain evidence="15">ChiSxjej1B13-7958</strain>
    </source>
</reference>
<evidence type="ECO:0000259" key="14">
    <source>
        <dbReference type="PROSITE" id="PS51686"/>
    </source>
</evidence>
<evidence type="ECO:0000256" key="11">
    <source>
        <dbReference type="ARBA" id="ARBA00031088"/>
    </source>
</evidence>
<comment type="caution">
    <text evidence="15">The sequence shown here is derived from an EMBL/GenBank/DDBJ whole genome shotgun (WGS) entry which is preliminary data.</text>
</comment>
<dbReference type="Proteomes" id="UP000824242">
    <property type="component" value="Unassembled WGS sequence"/>
</dbReference>
<evidence type="ECO:0000256" key="9">
    <source>
        <dbReference type="ARBA" id="ARBA00022884"/>
    </source>
</evidence>
<comment type="subcellular location">
    <subcellularLocation>
        <location evidence="2">Cytoplasm</location>
    </subcellularLocation>
</comment>
<keyword evidence="4" id="KW-0963">Cytoplasm</keyword>
<comment type="similarity">
    <text evidence="13">Belongs to the class I-like SAM-binding methyltransferase superfamily. RsmB/NOP family.</text>
</comment>
<evidence type="ECO:0000256" key="5">
    <source>
        <dbReference type="ARBA" id="ARBA00022552"/>
    </source>
</evidence>
<evidence type="ECO:0000256" key="10">
    <source>
        <dbReference type="ARBA" id="ARBA00030399"/>
    </source>
</evidence>
<evidence type="ECO:0000256" key="3">
    <source>
        <dbReference type="ARBA" id="ARBA00012140"/>
    </source>
</evidence>
<feature type="domain" description="SAM-dependent MTase RsmB/NOP-type" evidence="14">
    <location>
        <begin position="163"/>
        <end position="436"/>
    </location>
</feature>
<dbReference type="SUPFAM" id="SSF48013">
    <property type="entry name" value="NusB-like"/>
    <property type="match status" value="1"/>
</dbReference>
<dbReference type="InterPro" id="IPR006027">
    <property type="entry name" value="NusB_RsmB_TIM44"/>
</dbReference>
<dbReference type="PRINTS" id="PR02008">
    <property type="entry name" value="RCMTFAMILY"/>
</dbReference>
<comment type="function">
    <text evidence="1">Specifically methylates the cytosine at position 967 (m5C967) of 16S rRNA.</text>
</comment>
<keyword evidence="8 13" id="KW-0949">S-adenosyl-L-methionine</keyword>
<dbReference type="InterPro" id="IPR004573">
    <property type="entry name" value="rRNA_ssu_MeTfrase_B"/>
</dbReference>
<evidence type="ECO:0000256" key="2">
    <source>
        <dbReference type="ARBA" id="ARBA00004496"/>
    </source>
</evidence>
<proteinExistence type="inferred from homology"/>
<dbReference type="Gene3D" id="3.40.50.150">
    <property type="entry name" value="Vaccinia Virus protein VP39"/>
    <property type="match status" value="1"/>
</dbReference>
<dbReference type="NCBIfam" id="NF011494">
    <property type="entry name" value="PRK14902.1"/>
    <property type="match status" value="1"/>
</dbReference>
<evidence type="ECO:0000256" key="1">
    <source>
        <dbReference type="ARBA" id="ARBA00002724"/>
    </source>
</evidence>
<gene>
    <name evidence="15" type="primary">rsmB</name>
    <name evidence="15" type="ORF">IAB89_07155</name>
</gene>
<evidence type="ECO:0000256" key="4">
    <source>
        <dbReference type="ARBA" id="ARBA00022490"/>
    </source>
</evidence>
<dbReference type="PANTHER" id="PTHR22807:SF53">
    <property type="entry name" value="RIBOSOMAL RNA SMALL SUBUNIT METHYLTRANSFERASE B-RELATED"/>
    <property type="match status" value="1"/>
</dbReference>
<dbReference type="SUPFAM" id="SSF53335">
    <property type="entry name" value="S-adenosyl-L-methionine-dependent methyltransferases"/>
    <property type="match status" value="1"/>
</dbReference>
<keyword evidence="5" id="KW-0698">rRNA processing</keyword>
<evidence type="ECO:0000256" key="7">
    <source>
        <dbReference type="ARBA" id="ARBA00022679"/>
    </source>
</evidence>
<dbReference type="InterPro" id="IPR054728">
    <property type="entry name" value="RsmB-like_ferredoxin"/>
</dbReference>
<dbReference type="InterPro" id="IPR023267">
    <property type="entry name" value="RCMT"/>
</dbReference>
<reference evidence="15" key="1">
    <citation type="submission" date="2020-10" db="EMBL/GenBank/DDBJ databases">
        <authorList>
            <person name="Gilroy R."/>
        </authorList>
    </citation>
    <scope>NUCLEOTIDE SEQUENCE</scope>
    <source>
        <strain evidence="15">ChiSxjej1B13-7958</strain>
    </source>
</reference>